<evidence type="ECO:0000313" key="2">
    <source>
        <dbReference type="EMBL" id="MPN58837.1"/>
    </source>
</evidence>
<comment type="caution">
    <text evidence="2">The sequence shown here is derived from an EMBL/GenBank/DDBJ whole genome shotgun (WGS) entry which is preliminary data.</text>
</comment>
<name>A0A645J624_9ZZZZ</name>
<dbReference type="EMBL" id="VSSQ01132090">
    <property type="protein sequence ID" value="MPN58837.1"/>
    <property type="molecule type" value="Genomic_DNA"/>
</dbReference>
<sequence length="59" mass="6776">MQAGNRRKDVFHAPVDGRLREMSPDVADDRQIVDDIAERRGFDEQDAHRRGTAKTKARL</sequence>
<proteinExistence type="predicted"/>
<reference evidence="2" key="1">
    <citation type="submission" date="2019-08" db="EMBL/GenBank/DDBJ databases">
        <authorList>
            <person name="Kucharzyk K."/>
            <person name="Murdoch R.W."/>
            <person name="Higgins S."/>
            <person name="Loffler F."/>
        </authorList>
    </citation>
    <scope>NUCLEOTIDE SEQUENCE</scope>
</reference>
<feature type="compositionally biased region" description="Basic residues" evidence="1">
    <location>
        <begin position="50"/>
        <end position="59"/>
    </location>
</feature>
<dbReference type="AlphaFoldDB" id="A0A645J624"/>
<organism evidence="2">
    <name type="scientific">bioreactor metagenome</name>
    <dbReference type="NCBI Taxonomy" id="1076179"/>
    <lineage>
        <taxon>unclassified sequences</taxon>
        <taxon>metagenomes</taxon>
        <taxon>ecological metagenomes</taxon>
    </lineage>
</organism>
<gene>
    <name evidence="2" type="ORF">SDC9_206553</name>
</gene>
<protein>
    <submittedName>
        <fullName evidence="2">Uncharacterized protein</fullName>
    </submittedName>
</protein>
<accession>A0A645J624</accession>
<feature type="compositionally biased region" description="Basic and acidic residues" evidence="1">
    <location>
        <begin position="1"/>
        <end position="49"/>
    </location>
</feature>
<feature type="region of interest" description="Disordered" evidence="1">
    <location>
        <begin position="1"/>
        <end position="59"/>
    </location>
</feature>
<evidence type="ECO:0000256" key="1">
    <source>
        <dbReference type="SAM" id="MobiDB-lite"/>
    </source>
</evidence>